<accession>A0ACD0NR90</accession>
<gene>
    <name evidence="1" type="ORF">IE53DRAFT_200791</name>
</gene>
<proteinExistence type="predicted"/>
<protein>
    <submittedName>
        <fullName evidence="1">Uncharacterized protein</fullName>
    </submittedName>
</protein>
<evidence type="ECO:0000313" key="1">
    <source>
        <dbReference type="EMBL" id="PWN48355.1"/>
    </source>
</evidence>
<dbReference type="EMBL" id="KZ820219">
    <property type="protein sequence ID" value="PWN48355.1"/>
    <property type="molecule type" value="Genomic_DNA"/>
</dbReference>
<sequence>MHADVKKEQVQCNGQGKDRIKSQRKSLQDVRRVDLGMALAPGTQPPLGACPKWEQDGNQEKRGGSRWSGKTVMTMMTMTFKVMTMGVGKEGLGWKVRSNPFPDPNHQGGGTPQSVKEAVDDDVDEEETFASYPRKRRKRNDSKQRKKEESKKIRPDHLVALTFTPLPTLTQTISLATCQGEVTENEEVGRERKEIGTIAALLAVQPYAPLESLMTFHRMPFLA</sequence>
<keyword evidence="2" id="KW-1185">Reference proteome</keyword>
<evidence type="ECO:0000313" key="2">
    <source>
        <dbReference type="Proteomes" id="UP000245626"/>
    </source>
</evidence>
<dbReference type="Proteomes" id="UP000245626">
    <property type="component" value="Unassembled WGS sequence"/>
</dbReference>
<name>A0ACD0NR90_9BASI</name>
<organism evidence="1 2">
    <name type="scientific">Violaceomyces palustris</name>
    <dbReference type="NCBI Taxonomy" id="1673888"/>
    <lineage>
        <taxon>Eukaryota</taxon>
        <taxon>Fungi</taxon>
        <taxon>Dikarya</taxon>
        <taxon>Basidiomycota</taxon>
        <taxon>Ustilaginomycotina</taxon>
        <taxon>Ustilaginomycetes</taxon>
        <taxon>Violaceomycetales</taxon>
        <taxon>Violaceomycetaceae</taxon>
        <taxon>Violaceomyces</taxon>
    </lineage>
</organism>
<reference evidence="1 2" key="1">
    <citation type="journal article" date="2018" name="Mol. Biol. Evol.">
        <title>Broad Genomic Sampling Reveals a Smut Pathogenic Ancestry of the Fungal Clade Ustilaginomycotina.</title>
        <authorList>
            <person name="Kijpornyongpan T."/>
            <person name="Mondo S.J."/>
            <person name="Barry K."/>
            <person name="Sandor L."/>
            <person name="Lee J."/>
            <person name="Lipzen A."/>
            <person name="Pangilinan J."/>
            <person name="LaButti K."/>
            <person name="Hainaut M."/>
            <person name="Henrissat B."/>
            <person name="Grigoriev I.V."/>
            <person name="Spatafora J.W."/>
            <person name="Aime M.C."/>
        </authorList>
    </citation>
    <scope>NUCLEOTIDE SEQUENCE [LARGE SCALE GENOMIC DNA]</scope>
    <source>
        <strain evidence="1 2">SA 807</strain>
    </source>
</reference>